<evidence type="ECO:0000256" key="7">
    <source>
        <dbReference type="ARBA" id="ARBA00023146"/>
    </source>
</evidence>
<dbReference type="Gene3D" id="3.40.50.620">
    <property type="entry name" value="HUPs"/>
    <property type="match status" value="1"/>
</dbReference>
<evidence type="ECO:0000313" key="11">
    <source>
        <dbReference type="EMBL" id="CAD6236152.1"/>
    </source>
</evidence>
<keyword evidence="3 10" id="KW-0436">Ligase</keyword>
<dbReference type="EMBL" id="CAJGYO010000006">
    <property type="protein sequence ID" value="CAD6236152.1"/>
    <property type="molecule type" value="Genomic_DNA"/>
</dbReference>
<evidence type="ECO:0000256" key="6">
    <source>
        <dbReference type="ARBA" id="ARBA00022917"/>
    </source>
</evidence>
<evidence type="ECO:0000256" key="8">
    <source>
        <dbReference type="ARBA" id="ARBA00030268"/>
    </source>
</evidence>
<keyword evidence="12" id="KW-1185">Reference proteome</keyword>
<keyword evidence="4 10" id="KW-0547">Nucleotide-binding</keyword>
<dbReference type="OrthoDB" id="770354at2759"/>
<dbReference type="InterPro" id="IPR002306">
    <property type="entry name" value="Trp-tRNA-ligase"/>
</dbReference>
<dbReference type="Proteomes" id="UP000604825">
    <property type="component" value="Unassembled WGS sequence"/>
</dbReference>
<name>A0A811P8I3_9POAL</name>
<dbReference type="PRINTS" id="PR01039">
    <property type="entry name" value="TRNASYNTHTRP"/>
</dbReference>
<evidence type="ECO:0000256" key="2">
    <source>
        <dbReference type="ARBA" id="ARBA00013161"/>
    </source>
</evidence>
<dbReference type="Gene3D" id="1.10.240.10">
    <property type="entry name" value="Tyrosyl-Transfer RNA Synthetase"/>
    <property type="match status" value="1"/>
</dbReference>
<dbReference type="GO" id="GO:0005524">
    <property type="term" value="F:ATP binding"/>
    <property type="evidence" value="ECO:0007669"/>
    <property type="project" value="UniProtKB-KW"/>
</dbReference>
<protein>
    <recommendedName>
        <fullName evidence="2">tryptophan--tRNA ligase</fullName>
        <ecNumber evidence="2">6.1.1.2</ecNumber>
    </recommendedName>
    <alternativeName>
        <fullName evidence="8">Tryptophanyl-tRNA synthetase</fullName>
    </alternativeName>
</protein>
<keyword evidence="7 10" id="KW-0030">Aminoacyl-tRNA synthetase</keyword>
<evidence type="ECO:0000256" key="9">
    <source>
        <dbReference type="ARBA" id="ARBA00049929"/>
    </source>
</evidence>
<organism evidence="11 12">
    <name type="scientific">Miscanthus lutarioriparius</name>
    <dbReference type="NCBI Taxonomy" id="422564"/>
    <lineage>
        <taxon>Eukaryota</taxon>
        <taxon>Viridiplantae</taxon>
        <taxon>Streptophyta</taxon>
        <taxon>Embryophyta</taxon>
        <taxon>Tracheophyta</taxon>
        <taxon>Spermatophyta</taxon>
        <taxon>Magnoliopsida</taxon>
        <taxon>Liliopsida</taxon>
        <taxon>Poales</taxon>
        <taxon>Poaceae</taxon>
        <taxon>PACMAD clade</taxon>
        <taxon>Panicoideae</taxon>
        <taxon>Andropogonodae</taxon>
        <taxon>Andropogoneae</taxon>
        <taxon>Saccharinae</taxon>
        <taxon>Miscanthus</taxon>
    </lineage>
</organism>
<evidence type="ECO:0000256" key="1">
    <source>
        <dbReference type="ARBA" id="ARBA00005594"/>
    </source>
</evidence>
<evidence type="ECO:0000256" key="10">
    <source>
        <dbReference type="RuleBase" id="RU363036"/>
    </source>
</evidence>
<evidence type="ECO:0000256" key="4">
    <source>
        <dbReference type="ARBA" id="ARBA00022741"/>
    </source>
</evidence>
<dbReference type="PANTHER" id="PTHR10055">
    <property type="entry name" value="TRYPTOPHANYL-TRNA SYNTHETASE"/>
    <property type="match status" value="1"/>
</dbReference>
<keyword evidence="5 10" id="KW-0067">ATP-binding</keyword>
<accession>A0A811P8I3</accession>
<comment type="catalytic activity">
    <reaction evidence="9">
        <text>tRNA(Trp) + L-tryptophan + ATP = L-tryptophyl-tRNA(Trp) + AMP + diphosphate + H(+)</text>
        <dbReference type="Rhea" id="RHEA:24080"/>
        <dbReference type="Rhea" id="RHEA-COMP:9671"/>
        <dbReference type="Rhea" id="RHEA-COMP:9705"/>
        <dbReference type="ChEBI" id="CHEBI:15378"/>
        <dbReference type="ChEBI" id="CHEBI:30616"/>
        <dbReference type="ChEBI" id="CHEBI:33019"/>
        <dbReference type="ChEBI" id="CHEBI:57912"/>
        <dbReference type="ChEBI" id="CHEBI:78442"/>
        <dbReference type="ChEBI" id="CHEBI:78535"/>
        <dbReference type="ChEBI" id="CHEBI:456215"/>
        <dbReference type="EC" id="6.1.1.2"/>
    </reaction>
</comment>
<dbReference type="GO" id="GO:0006436">
    <property type="term" value="P:tryptophanyl-tRNA aminoacylation"/>
    <property type="evidence" value="ECO:0007669"/>
    <property type="project" value="InterPro"/>
</dbReference>
<evidence type="ECO:0000256" key="5">
    <source>
        <dbReference type="ARBA" id="ARBA00022840"/>
    </source>
</evidence>
<evidence type="ECO:0000313" key="12">
    <source>
        <dbReference type="Proteomes" id="UP000604825"/>
    </source>
</evidence>
<comment type="caution">
    <text evidence="11">The sequence shown here is derived from an EMBL/GenBank/DDBJ whole genome shotgun (WGS) entry which is preliminary data.</text>
</comment>
<proteinExistence type="inferred from homology"/>
<keyword evidence="6 10" id="KW-0648">Protein biosynthesis</keyword>
<sequence>MEAGAQREATQPMLVVQEETPMVGVRPKDTEHETEAAAAAVELVVTQPEVLAPEGRTDYDKLVDLFGCQQIDAALVHRIARLASRPPHRFLRRGVFFFAHRDLNSGNMPTRVDPFLLNPPSTGPSGFDPFQPTKTLKPNARFMFTEYLQDAFKVPAVTVAECKRLARENAKDIIACGFDIQRTFIFTNISYTRRAFYENILEVAKRVTCEDSIRIIGGSQEDNIGIVSFPPVVAAPSLPSSFPHLFPRNDQPRCLIPCVIYRDPSFRMIRDVAPKIGFHKPSLIESKILPALQGEESSKMSASNPNSAIYKQIKTKVNKYAFSGGQSSVELHRKLGANLDVDVPIKYIEFFLEDDDEFEHIKKEYKDGRMLTGEVKQRLTAAISEMVSRHQRARAQVTEEMVDAFTAVRPLPNMFG</sequence>
<dbReference type="GO" id="GO:0005737">
    <property type="term" value="C:cytoplasm"/>
    <property type="evidence" value="ECO:0007669"/>
    <property type="project" value="TreeGrafter"/>
</dbReference>
<dbReference type="Pfam" id="PF00579">
    <property type="entry name" value="tRNA-synt_1b"/>
    <property type="match status" value="1"/>
</dbReference>
<dbReference type="GO" id="GO:0004830">
    <property type="term" value="F:tryptophan-tRNA ligase activity"/>
    <property type="evidence" value="ECO:0007669"/>
    <property type="project" value="UniProtKB-EC"/>
</dbReference>
<dbReference type="InterPro" id="IPR002305">
    <property type="entry name" value="aa-tRNA-synth_Ic"/>
</dbReference>
<comment type="similarity">
    <text evidence="1 10">Belongs to the class-I aminoacyl-tRNA synthetase family.</text>
</comment>
<dbReference type="SUPFAM" id="SSF52374">
    <property type="entry name" value="Nucleotidylyl transferase"/>
    <property type="match status" value="1"/>
</dbReference>
<dbReference type="FunFam" id="1.10.240.10:FF:000007">
    <property type="entry name" value="Tryptophan--tRNA ligase"/>
    <property type="match status" value="1"/>
</dbReference>
<dbReference type="InterPro" id="IPR014729">
    <property type="entry name" value="Rossmann-like_a/b/a_fold"/>
</dbReference>
<reference evidence="11" key="1">
    <citation type="submission" date="2020-10" db="EMBL/GenBank/DDBJ databases">
        <authorList>
            <person name="Han B."/>
            <person name="Lu T."/>
            <person name="Zhao Q."/>
            <person name="Huang X."/>
            <person name="Zhao Y."/>
        </authorList>
    </citation>
    <scope>NUCLEOTIDE SEQUENCE</scope>
</reference>
<dbReference type="PANTHER" id="PTHR10055:SF1">
    <property type="entry name" value="TRYPTOPHAN--TRNA LIGASE, CYTOPLASMIC"/>
    <property type="match status" value="1"/>
</dbReference>
<evidence type="ECO:0000256" key="3">
    <source>
        <dbReference type="ARBA" id="ARBA00022598"/>
    </source>
</evidence>
<dbReference type="EC" id="6.1.1.2" evidence="2"/>
<gene>
    <name evidence="11" type="ORF">NCGR_LOCUS24155</name>
</gene>
<dbReference type="AlphaFoldDB" id="A0A811P8I3"/>